<organism evidence="15 16">
    <name type="scientific">Oikopleura dioica</name>
    <name type="common">Tunicate</name>
    <dbReference type="NCBI Taxonomy" id="34765"/>
    <lineage>
        <taxon>Eukaryota</taxon>
        <taxon>Metazoa</taxon>
        <taxon>Chordata</taxon>
        <taxon>Tunicata</taxon>
        <taxon>Appendicularia</taxon>
        <taxon>Copelata</taxon>
        <taxon>Oikopleuridae</taxon>
        <taxon>Oikopleura</taxon>
    </lineage>
</organism>
<evidence type="ECO:0000256" key="1">
    <source>
        <dbReference type="ARBA" id="ARBA00004141"/>
    </source>
</evidence>
<feature type="transmembrane region" description="Helical" evidence="14">
    <location>
        <begin position="591"/>
        <end position="609"/>
    </location>
</feature>
<reference evidence="15 16" key="1">
    <citation type="submission" date="2021-04" db="EMBL/GenBank/DDBJ databases">
        <authorList>
            <person name="Bliznina A."/>
        </authorList>
    </citation>
    <scope>NUCLEOTIDE SEQUENCE [LARGE SCALE GENOMIC DNA]</scope>
</reference>
<feature type="transmembrane region" description="Helical" evidence="14">
    <location>
        <begin position="482"/>
        <end position="503"/>
    </location>
</feature>
<dbReference type="PROSITE" id="PS50283">
    <property type="entry name" value="NA_SOLUT_SYMP_3"/>
    <property type="match status" value="1"/>
</dbReference>
<evidence type="ECO:0000256" key="9">
    <source>
        <dbReference type="ARBA" id="ARBA00023065"/>
    </source>
</evidence>
<feature type="transmembrane region" description="Helical" evidence="14">
    <location>
        <begin position="265"/>
        <end position="290"/>
    </location>
</feature>
<evidence type="ECO:0000313" key="15">
    <source>
        <dbReference type="EMBL" id="CAG5107480.1"/>
    </source>
</evidence>
<dbReference type="PANTHER" id="PTHR45897">
    <property type="entry name" value="HIGH-AFFINITY CHOLINE TRANSPORTER 1"/>
    <property type="match status" value="1"/>
</dbReference>
<evidence type="ECO:0000256" key="12">
    <source>
        <dbReference type="ARBA" id="ARBA00023201"/>
    </source>
</evidence>
<feature type="transmembrane region" description="Helical" evidence="14">
    <location>
        <begin position="82"/>
        <end position="103"/>
    </location>
</feature>
<gene>
    <name evidence="15" type="ORF">OKIOD_LOCUS12112</name>
</gene>
<keyword evidence="9" id="KW-0406">Ion transport</keyword>
<feature type="transmembrane region" description="Helical" evidence="14">
    <location>
        <begin position="232"/>
        <end position="253"/>
    </location>
</feature>
<keyword evidence="11" id="KW-0325">Glycoprotein</keyword>
<feature type="transmembrane region" description="Helical" evidence="14">
    <location>
        <begin position="163"/>
        <end position="185"/>
    </location>
</feature>
<evidence type="ECO:0000256" key="6">
    <source>
        <dbReference type="ARBA" id="ARBA00022979"/>
    </source>
</evidence>
<evidence type="ECO:0000256" key="14">
    <source>
        <dbReference type="SAM" id="Phobius"/>
    </source>
</evidence>
<feature type="transmembrane region" description="Helical" evidence="14">
    <location>
        <begin position="384"/>
        <end position="404"/>
    </location>
</feature>
<feature type="transmembrane region" description="Helical" evidence="14">
    <location>
        <begin position="333"/>
        <end position="350"/>
    </location>
</feature>
<keyword evidence="16" id="KW-1185">Reference proteome</keyword>
<dbReference type="Gene3D" id="1.20.1730.10">
    <property type="entry name" value="Sodium/glucose cotransporter"/>
    <property type="match status" value="1"/>
</dbReference>
<feature type="transmembrane region" description="Helical" evidence="14">
    <location>
        <begin position="192"/>
        <end position="212"/>
    </location>
</feature>
<dbReference type="InterPro" id="IPR038377">
    <property type="entry name" value="Na/Glc_symporter_sf"/>
</dbReference>
<evidence type="ECO:0000256" key="2">
    <source>
        <dbReference type="ARBA" id="ARBA00006434"/>
    </source>
</evidence>
<feature type="transmembrane region" description="Helical" evidence="14">
    <location>
        <begin position="12"/>
        <end position="30"/>
    </location>
</feature>
<feature type="transmembrane region" description="Helical" evidence="14">
    <location>
        <begin position="124"/>
        <end position="157"/>
    </location>
</feature>
<dbReference type="CDD" id="cd11474">
    <property type="entry name" value="SLC5sbd_CHT"/>
    <property type="match status" value="1"/>
</dbReference>
<sequence>MTSEGGSLDVVGLIIILIFYLAVAGVGVWAGWKNRHKGKGDNGYIVGDRDISTVVGVFTMTATWVCGGYINGSAEVVFQKGLLWCQAAVGYTLSMAIGGMFFAKQIRATGATTMIDPLKKAYGRLPAALLVIPAVLGDLFWSTAVLAALGTTLSVILNTPETPTIIISAAVGTLYTVSGGIYAVAYTDIVQLIFIAIGLFTAMPFVLTSEPVAGHWENRTSDWIGTIPEPKIASWIDAIIMLMLGGIPWQGYFQRVLSASSDKSAKILSFCGAIGTTILVIPPVVIGASAKVADWSLTSLANMDMNDSELQEWLLKNKKSILPLSLEEFTPTIVGYFGLGAVAAAVMSSIDSSMLSGASMLTANVIQEIADAKGFEITNKTGGYLLKVNIILLSAIATYLSLTFESIYELFHFAGDLVYVLLFPQLTASLYLKDRVNGFGSVIAFIFGTLIRLLSGEHFLGIPAFIKWPGYDESVDYKHPQLFPFKTTIMLMLNAIGSIIYIVSVLPHKFLMNINYLQTSANEDFYKPSQTHDLLTENNAFCKLSFFGEDLASSLISTSLAIIANERYNTVSGLDKRLGSVYRAEESSIKLYAVLLSAIISSVPTLSFISSQAVSRPVDGLNPVYSNISTVKSCGTFG</sequence>
<evidence type="ECO:0000256" key="8">
    <source>
        <dbReference type="ARBA" id="ARBA00023053"/>
    </source>
</evidence>
<name>A0ABN7T0C0_OIKDI</name>
<comment type="subcellular location">
    <subcellularLocation>
        <location evidence="1">Membrane</location>
        <topology evidence="1">Multi-pass membrane protein</topology>
    </subcellularLocation>
</comment>
<evidence type="ECO:0000256" key="4">
    <source>
        <dbReference type="ARBA" id="ARBA00022692"/>
    </source>
</evidence>
<evidence type="ECO:0000256" key="10">
    <source>
        <dbReference type="ARBA" id="ARBA00023136"/>
    </source>
</evidence>
<evidence type="ECO:0000256" key="11">
    <source>
        <dbReference type="ARBA" id="ARBA00023180"/>
    </source>
</evidence>
<keyword evidence="12" id="KW-0739">Sodium transport</keyword>
<dbReference type="EMBL" id="OU015566">
    <property type="protein sequence ID" value="CAG5107480.1"/>
    <property type="molecule type" value="Genomic_DNA"/>
</dbReference>
<accession>A0ABN7T0C0</accession>
<keyword evidence="5" id="KW-0769">Symport</keyword>
<dbReference type="InterPro" id="IPR001734">
    <property type="entry name" value="Na/solute_symporter"/>
</dbReference>
<comment type="similarity">
    <text evidence="2 13">Belongs to the sodium:solute symporter (SSF) (TC 2.A.21) family.</text>
</comment>
<dbReference type="Pfam" id="PF00474">
    <property type="entry name" value="SSF"/>
    <property type="match status" value="1"/>
</dbReference>
<keyword evidence="3" id="KW-0813">Transport</keyword>
<evidence type="ECO:0000313" key="16">
    <source>
        <dbReference type="Proteomes" id="UP001158576"/>
    </source>
</evidence>
<dbReference type="PANTHER" id="PTHR45897:SF4">
    <property type="entry name" value="HIGH-AFFINITY CHOLINE TRANSPORTER 1"/>
    <property type="match status" value="1"/>
</dbReference>
<keyword evidence="10 14" id="KW-0472">Membrane</keyword>
<keyword evidence="8" id="KW-0915">Sodium</keyword>
<evidence type="ECO:0000256" key="5">
    <source>
        <dbReference type="ARBA" id="ARBA00022847"/>
    </source>
</evidence>
<dbReference type="Proteomes" id="UP001158576">
    <property type="component" value="Chromosome 1"/>
</dbReference>
<evidence type="ECO:0000256" key="7">
    <source>
        <dbReference type="ARBA" id="ARBA00022989"/>
    </source>
</evidence>
<proteinExistence type="inferred from homology"/>
<feature type="transmembrane region" description="Helical" evidence="14">
    <location>
        <begin position="439"/>
        <end position="462"/>
    </location>
</feature>
<evidence type="ECO:0000256" key="13">
    <source>
        <dbReference type="RuleBase" id="RU362091"/>
    </source>
</evidence>
<keyword evidence="7 14" id="KW-1133">Transmembrane helix</keyword>
<protein>
    <submittedName>
        <fullName evidence="15">Oidioi.mRNA.OKI2018_I69.chr1.g3347.t1.cds</fullName>
    </submittedName>
</protein>
<keyword evidence="4 14" id="KW-0812">Transmembrane</keyword>
<feature type="transmembrane region" description="Helical" evidence="14">
    <location>
        <begin position="410"/>
        <end position="432"/>
    </location>
</feature>
<keyword evidence="6" id="KW-0530">Neurotransmitter biosynthesis</keyword>
<dbReference type="InterPro" id="IPR052244">
    <property type="entry name" value="Choline_transporter"/>
</dbReference>
<evidence type="ECO:0000256" key="3">
    <source>
        <dbReference type="ARBA" id="ARBA00022448"/>
    </source>
</evidence>
<feature type="transmembrane region" description="Helical" evidence="14">
    <location>
        <begin position="51"/>
        <end position="70"/>
    </location>
</feature>